<dbReference type="EMBL" id="BOVJ01000069">
    <property type="protein sequence ID" value="GIQ63739.1"/>
    <property type="molecule type" value="Genomic_DNA"/>
</dbReference>
<dbReference type="PANTHER" id="PTHR43435:SF4">
    <property type="entry name" value="FGGY CARBOHYDRATE KINASE DOMAIN-CONTAINING PROTEIN"/>
    <property type="match status" value="1"/>
</dbReference>
<evidence type="ECO:0000256" key="2">
    <source>
        <dbReference type="ARBA" id="ARBA00022777"/>
    </source>
</evidence>
<dbReference type="Gene3D" id="3.30.420.40">
    <property type="match status" value="1"/>
</dbReference>
<evidence type="ECO:0000256" key="1">
    <source>
        <dbReference type="ARBA" id="ARBA00022679"/>
    </source>
</evidence>
<organism evidence="4 5">
    <name type="scientific">Paenibacillus cisolokensis</name>
    <dbReference type="NCBI Taxonomy" id="1658519"/>
    <lineage>
        <taxon>Bacteria</taxon>
        <taxon>Bacillati</taxon>
        <taxon>Bacillota</taxon>
        <taxon>Bacilli</taxon>
        <taxon>Bacillales</taxon>
        <taxon>Paenibacillaceae</taxon>
        <taxon>Paenibacillus</taxon>
    </lineage>
</organism>
<comment type="caution">
    <text evidence="4">The sequence shown here is derived from an EMBL/GenBank/DDBJ whole genome shotgun (WGS) entry which is preliminary data.</text>
</comment>
<keyword evidence="5" id="KW-1185">Reference proteome</keyword>
<protein>
    <recommendedName>
        <fullName evidence="3">Carbohydrate kinase FGGY N-terminal domain-containing protein</fullName>
    </recommendedName>
</protein>
<evidence type="ECO:0000313" key="4">
    <source>
        <dbReference type="EMBL" id="GIQ63739.1"/>
    </source>
</evidence>
<reference evidence="4 5" key="1">
    <citation type="submission" date="2021-04" db="EMBL/GenBank/DDBJ databases">
        <title>Draft genome sequence of Paenibacillus cisolokensis, LC2-13A.</title>
        <authorList>
            <person name="Uke A."/>
            <person name="Chhe C."/>
            <person name="Baramee S."/>
            <person name="Kosugi A."/>
        </authorList>
    </citation>
    <scope>NUCLEOTIDE SEQUENCE [LARGE SCALE GENOMIC DNA]</scope>
    <source>
        <strain evidence="4 5">LC2-13A</strain>
    </source>
</reference>
<keyword evidence="2" id="KW-0418">Kinase</keyword>
<dbReference type="PANTHER" id="PTHR43435">
    <property type="entry name" value="RIBULOKINASE"/>
    <property type="match status" value="1"/>
</dbReference>
<dbReference type="SUPFAM" id="SSF53067">
    <property type="entry name" value="Actin-like ATPase domain"/>
    <property type="match status" value="1"/>
</dbReference>
<dbReference type="InterPro" id="IPR043129">
    <property type="entry name" value="ATPase_NBD"/>
</dbReference>
<evidence type="ECO:0000313" key="5">
    <source>
        <dbReference type="Proteomes" id="UP000680304"/>
    </source>
</evidence>
<sequence>MKRYAIGIDYGTESGRALLADLATGEEVASHVTPYPHGVIDEALPGGRRLGPDWALQHPDDYVEVLRRSVPEVLRMAGVSPDEVIGVGIDFTACTMMPLDKTGTPLCLREQWRDEPHAWVKLWKHHAAQDEADRINEIARERGEAFLPRYGGKLSSEWMLAKIWQILNEAPHIYEQTDLFIEAADWIVMQMTGELVRSSCAAGYKALWHKRSGFPSADFSGRSIRGSKIWRRRSCADRSRRSAQGREG</sequence>
<feature type="domain" description="Carbohydrate kinase FGGY N-terminal" evidence="3">
    <location>
        <begin position="4"/>
        <end position="201"/>
    </location>
</feature>
<keyword evidence="1" id="KW-0808">Transferase</keyword>
<dbReference type="Pfam" id="PF00370">
    <property type="entry name" value="FGGY_N"/>
    <property type="match status" value="1"/>
</dbReference>
<dbReference type="Proteomes" id="UP000680304">
    <property type="component" value="Unassembled WGS sequence"/>
</dbReference>
<proteinExistence type="predicted"/>
<dbReference type="InterPro" id="IPR018484">
    <property type="entry name" value="FGGY_N"/>
</dbReference>
<evidence type="ECO:0000259" key="3">
    <source>
        <dbReference type="Pfam" id="PF00370"/>
    </source>
</evidence>
<gene>
    <name evidence="4" type="ORF">PACILC2_23070</name>
</gene>
<name>A0ABQ4N6G5_9BACL</name>
<accession>A0ABQ4N6G5</accession>